<comment type="similarity">
    <text evidence="2">Belongs to the HIBADH-related family. 3-hydroxyisobutyrate dehydrogenase subfamily.</text>
</comment>
<comment type="pathway">
    <text evidence="1">Amino-acid degradation; L-valine degradation.</text>
</comment>
<dbReference type="InterPro" id="IPR006115">
    <property type="entry name" value="6PGDH_NADP-bd"/>
</dbReference>
<dbReference type="GO" id="GO:0006574">
    <property type="term" value="P:L-valine catabolic process"/>
    <property type="evidence" value="ECO:0007669"/>
    <property type="project" value="TreeGrafter"/>
</dbReference>
<evidence type="ECO:0000313" key="12">
    <source>
        <dbReference type="Proteomes" id="UP000270094"/>
    </source>
</evidence>
<evidence type="ECO:0000256" key="1">
    <source>
        <dbReference type="ARBA" id="ARBA00005109"/>
    </source>
</evidence>
<evidence type="ECO:0000256" key="6">
    <source>
        <dbReference type="ARBA" id="ARBA00023027"/>
    </source>
</evidence>
<dbReference type="EMBL" id="UYYB01112485">
    <property type="protein sequence ID" value="VDM81345.1"/>
    <property type="molecule type" value="Genomic_DNA"/>
</dbReference>
<feature type="domain" description="6-phosphogluconate dehydrogenase NADP-binding" evidence="9">
    <location>
        <begin position="59"/>
        <end position="105"/>
    </location>
</feature>
<comment type="catalytic activity">
    <reaction evidence="7">
        <text>3-hydroxy-2-methylpropanoate + NAD(+) = 2-methyl-3-oxopropanoate + NADH + H(+)</text>
        <dbReference type="Rhea" id="RHEA:17681"/>
        <dbReference type="ChEBI" id="CHEBI:11805"/>
        <dbReference type="ChEBI" id="CHEBI:15378"/>
        <dbReference type="ChEBI" id="CHEBI:57540"/>
        <dbReference type="ChEBI" id="CHEBI:57700"/>
        <dbReference type="ChEBI" id="CHEBI:57945"/>
        <dbReference type="EC" id="1.1.1.31"/>
    </reaction>
</comment>
<dbReference type="InterPro" id="IPR036291">
    <property type="entry name" value="NAD(P)-bd_dom_sf"/>
</dbReference>
<evidence type="ECO:0000256" key="3">
    <source>
        <dbReference type="ARBA" id="ARBA00012991"/>
    </source>
</evidence>
<evidence type="ECO:0000256" key="5">
    <source>
        <dbReference type="ARBA" id="ARBA00023002"/>
    </source>
</evidence>
<evidence type="ECO:0000256" key="8">
    <source>
        <dbReference type="PIRSR" id="PIRSR000103-1"/>
    </source>
</evidence>
<gene>
    <name evidence="11" type="ORF">SVUK_LOCUS16343</name>
</gene>
<evidence type="ECO:0000313" key="11">
    <source>
        <dbReference type="EMBL" id="VDM81345.1"/>
    </source>
</evidence>
<evidence type="ECO:0000256" key="7">
    <source>
        <dbReference type="ARBA" id="ARBA00049197"/>
    </source>
</evidence>
<dbReference type="GO" id="GO:0051287">
    <property type="term" value="F:NAD binding"/>
    <property type="evidence" value="ECO:0007669"/>
    <property type="project" value="InterPro"/>
</dbReference>
<dbReference type="Proteomes" id="UP000270094">
    <property type="component" value="Unassembled WGS sequence"/>
</dbReference>
<dbReference type="AlphaFoldDB" id="A0A3P7LFJ6"/>
<keyword evidence="6" id="KW-0520">NAD</keyword>
<dbReference type="Gene3D" id="1.10.1040.10">
    <property type="entry name" value="N-(1-d-carboxylethyl)-l-norvaline Dehydrogenase, domain 2"/>
    <property type="match status" value="1"/>
</dbReference>
<evidence type="ECO:0000259" key="10">
    <source>
        <dbReference type="Pfam" id="PF14833"/>
    </source>
</evidence>
<dbReference type="InterPro" id="IPR029154">
    <property type="entry name" value="HIBADH-like_NADP-bd"/>
</dbReference>
<evidence type="ECO:0000256" key="2">
    <source>
        <dbReference type="ARBA" id="ARBA00006013"/>
    </source>
</evidence>
<evidence type="ECO:0000256" key="4">
    <source>
        <dbReference type="ARBA" id="ARBA00022456"/>
    </source>
</evidence>
<dbReference type="FunFam" id="1.10.1040.10:FF:000006">
    <property type="entry name" value="3-hydroxyisobutyrate dehydrogenase"/>
    <property type="match status" value="1"/>
</dbReference>
<dbReference type="SUPFAM" id="SSF48179">
    <property type="entry name" value="6-phosphogluconate dehydrogenase C-terminal domain-like"/>
    <property type="match status" value="1"/>
</dbReference>
<keyword evidence="4" id="KW-0101">Branched-chain amino acid catabolism</keyword>
<dbReference type="Pfam" id="PF14833">
    <property type="entry name" value="NAD_binding_11"/>
    <property type="match status" value="1"/>
</dbReference>
<dbReference type="InterPro" id="IPR008927">
    <property type="entry name" value="6-PGluconate_DH-like_C_sf"/>
</dbReference>
<keyword evidence="5" id="KW-0560">Oxidoreductase</keyword>
<dbReference type="InterPro" id="IPR013328">
    <property type="entry name" value="6PGD_dom2"/>
</dbReference>
<dbReference type="SUPFAM" id="SSF51735">
    <property type="entry name" value="NAD(P)-binding Rossmann-fold domains"/>
    <property type="match status" value="1"/>
</dbReference>
<protein>
    <recommendedName>
        <fullName evidence="3">3-hydroxyisobutyrate dehydrogenase</fullName>
        <ecNumber evidence="3">1.1.1.31</ecNumber>
    </recommendedName>
</protein>
<reference evidence="11 12" key="1">
    <citation type="submission" date="2018-11" db="EMBL/GenBank/DDBJ databases">
        <authorList>
            <consortium name="Pathogen Informatics"/>
        </authorList>
    </citation>
    <scope>NUCLEOTIDE SEQUENCE [LARGE SCALE GENOMIC DNA]</scope>
</reference>
<organism evidence="11 12">
    <name type="scientific">Strongylus vulgaris</name>
    <name type="common">Blood worm</name>
    <dbReference type="NCBI Taxonomy" id="40348"/>
    <lineage>
        <taxon>Eukaryota</taxon>
        <taxon>Metazoa</taxon>
        <taxon>Ecdysozoa</taxon>
        <taxon>Nematoda</taxon>
        <taxon>Chromadorea</taxon>
        <taxon>Rhabditida</taxon>
        <taxon>Rhabditina</taxon>
        <taxon>Rhabditomorpha</taxon>
        <taxon>Strongyloidea</taxon>
        <taxon>Strongylidae</taxon>
        <taxon>Strongylus</taxon>
    </lineage>
</organism>
<dbReference type="GO" id="GO:0008442">
    <property type="term" value="F:3-hydroxyisobutyrate dehydrogenase activity"/>
    <property type="evidence" value="ECO:0007669"/>
    <property type="project" value="UniProtKB-EC"/>
</dbReference>
<dbReference type="PANTHER" id="PTHR22981:SF7">
    <property type="entry name" value="3-HYDROXYISOBUTYRATE DEHYDROGENASE, MITOCHONDRIAL"/>
    <property type="match status" value="1"/>
</dbReference>
<dbReference type="Gene3D" id="3.40.50.720">
    <property type="entry name" value="NAD(P)-binding Rossmann-like Domain"/>
    <property type="match status" value="1"/>
</dbReference>
<dbReference type="PANTHER" id="PTHR22981">
    <property type="entry name" value="3-HYDROXYISOBUTYRATE DEHYDROGENASE-RELATED"/>
    <property type="match status" value="1"/>
</dbReference>
<dbReference type="OrthoDB" id="435038at2759"/>
<dbReference type="GO" id="GO:0050661">
    <property type="term" value="F:NADP binding"/>
    <property type="evidence" value="ECO:0007669"/>
    <property type="project" value="InterPro"/>
</dbReference>
<feature type="active site" evidence="8">
    <location>
        <position position="134"/>
    </location>
</feature>
<dbReference type="GO" id="GO:0005739">
    <property type="term" value="C:mitochondrion"/>
    <property type="evidence" value="ECO:0007669"/>
    <property type="project" value="TreeGrafter"/>
</dbReference>
<accession>A0A3P7LFJ6</accession>
<proteinExistence type="inferred from homology"/>
<sequence>MLPSSPHVRKAYGGEDGLLKYVPNVPNLLPVIFELLFKKLINNLFLLLSQLIEFSRNNCREMQPDTLCIDSSTIDQTASIEVADWCKTKQSTYVDAPVSGGVTGTVQCLFPNGNELFASHEVNCGEVGAGQAAKICNNMLLAIEMAGVAETMNLGIKMGLDPKILAGIINTSSGRCWSSDTYNPVPGVIEGIPPSNGYQGGFGSALMAKDLSLAQNAATTTQSPTPLGSLAHQIYRLLAQDPKYSNKDFGIVYQFLKEQK</sequence>
<dbReference type="Pfam" id="PF03446">
    <property type="entry name" value="NAD_binding_2"/>
    <property type="match status" value="1"/>
</dbReference>
<evidence type="ECO:0000259" key="9">
    <source>
        <dbReference type="Pfam" id="PF03446"/>
    </source>
</evidence>
<feature type="domain" description="3-hydroxyisobutyrate dehydrogenase-like NAD-binding" evidence="10">
    <location>
        <begin position="128"/>
        <end position="249"/>
    </location>
</feature>
<dbReference type="EC" id="1.1.1.31" evidence="3"/>
<name>A0A3P7LFJ6_STRVU</name>
<keyword evidence="12" id="KW-1185">Reference proteome</keyword>